<organism evidence="8 9">
    <name type="scientific">Fistulina hepatica ATCC 64428</name>
    <dbReference type="NCBI Taxonomy" id="1128425"/>
    <lineage>
        <taxon>Eukaryota</taxon>
        <taxon>Fungi</taxon>
        <taxon>Dikarya</taxon>
        <taxon>Basidiomycota</taxon>
        <taxon>Agaricomycotina</taxon>
        <taxon>Agaricomycetes</taxon>
        <taxon>Agaricomycetidae</taxon>
        <taxon>Agaricales</taxon>
        <taxon>Fistulinaceae</taxon>
        <taxon>Fistulina</taxon>
    </lineage>
</organism>
<name>A0A0D7A6H4_9AGAR</name>
<dbReference type="Pfam" id="PF01284">
    <property type="entry name" value="MARVEL"/>
    <property type="match status" value="1"/>
</dbReference>
<evidence type="ECO:0000256" key="4">
    <source>
        <dbReference type="ARBA" id="ARBA00023136"/>
    </source>
</evidence>
<evidence type="ECO:0000313" key="9">
    <source>
        <dbReference type="Proteomes" id="UP000054144"/>
    </source>
</evidence>
<protein>
    <recommendedName>
        <fullName evidence="7">MARVEL domain-containing protein</fullName>
    </recommendedName>
</protein>
<dbReference type="OrthoDB" id="3364107at2759"/>
<dbReference type="InterPro" id="IPR008253">
    <property type="entry name" value="Marvel"/>
</dbReference>
<evidence type="ECO:0000256" key="6">
    <source>
        <dbReference type="SAM" id="Phobius"/>
    </source>
</evidence>
<keyword evidence="2 6" id="KW-0812">Transmembrane</keyword>
<dbReference type="EMBL" id="KN882045">
    <property type="protein sequence ID" value="KIY45979.1"/>
    <property type="molecule type" value="Genomic_DNA"/>
</dbReference>
<sequence>MGFVGATWLEYTRLAIFGTVTLFSIVELGVAGNLTYLTNTYYNNYYGFAALAIATAVLSLITFPLMIVFDLLTTDVFTSWVITELVWTGFLWVLWLASGAAAADKDNSVFGSIDCSYFNGKINTACHEFQAIEAFAFINWILLMGYFVALLVMAILGARKGGRIWTASVKAAEFGGIGLSTEKPTTTTVQPATTQYPPTGPSQTA</sequence>
<keyword evidence="3 6" id="KW-1133">Transmembrane helix</keyword>
<evidence type="ECO:0000256" key="5">
    <source>
        <dbReference type="SAM" id="MobiDB-lite"/>
    </source>
</evidence>
<dbReference type="GO" id="GO:0016020">
    <property type="term" value="C:membrane"/>
    <property type="evidence" value="ECO:0007669"/>
    <property type="project" value="UniProtKB-SubCell"/>
</dbReference>
<feature type="region of interest" description="Disordered" evidence="5">
    <location>
        <begin position="182"/>
        <end position="205"/>
    </location>
</feature>
<proteinExistence type="predicted"/>
<accession>A0A0D7A6H4</accession>
<dbReference type="Proteomes" id="UP000054144">
    <property type="component" value="Unassembled WGS sequence"/>
</dbReference>
<feature type="transmembrane region" description="Helical" evidence="6">
    <location>
        <begin position="46"/>
        <end position="69"/>
    </location>
</feature>
<evidence type="ECO:0000256" key="3">
    <source>
        <dbReference type="ARBA" id="ARBA00022989"/>
    </source>
</evidence>
<feature type="transmembrane region" description="Helical" evidence="6">
    <location>
        <begin position="76"/>
        <end position="97"/>
    </location>
</feature>
<gene>
    <name evidence="8" type="ORF">FISHEDRAFT_76212</name>
</gene>
<keyword evidence="9" id="KW-1185">Reference proteome</keyword>
<evidence type="ECO:0000313" key="8">
    <source>
        <dbReference type="EMBL" id="KIY45979.1"/>
    </source>
</evidence>
<dbReference type="AlphaFoldDB" id="A0A0D7A6H4"/>
<keyword evidence="4 6" id="KW-0472">Membrane</keyword>
<reference evidence="8 9" key="1">
    <citation type="journal article" date="2015" name="Fungal Genet. Biol.">
        <title>Evolution of novel wood decay mechanisms in Agaricales revealed by the genome sequences of Fistulina hepatica and Cylindrobasidium torrendii.</title>
        <authorList>
            <person name="Floudas D."/>
            <person name="Held B.W."/>
            <person name="Riley R."/>
            <person name="Nagy L.G."/>
            <person name="Koehler G."/>
            <person name="Ransdell A.S."/>
            <person name="Younus H."/>
            <person name="Chow J."/>
            <person name="Chiniquy J."/>
            <person name="Lipzen A."/>
            <person name="Tritt A."/>
            <person name="Sun H."/>
            <person name="Haridas S."/>
            <person name="LaButti K."/>
            <person name="Ohm R.A."/>
            <person name="Kues U."/>
            <person name="Blanchette R.A."/>
            <person name="Grigoriev I.V."/>
            <person name="Minto R.E."/>
            <person name="Hibbett D.S."/>
        </authorList>
    </citation>
    <scope>NUCLEOTIDE SEQUENCE [LARGE SCALE GENOMIC DNA]</scope>
    <source>
        <strain evidence="8 9">ATCC 64428</strain>
    </source>
</reference>
<evidence type="ECO:0000256" key="2">
    <source>
        <dbReference type="ARBA" id="ARBA00022692"/>
    </source>
</evidence>
<feature type="transmembrane region" description="Helical" evidence="6">
    <location>
        <begin position="137"/>
        <end position="158"/>
    </location>
</feature>
<feature type="compositionally biased region" description="Low complexity" evidence="5">
    <location>
        <begin position="182"/>
        <end position="197"/>
    </location>
</feature>
<evidence type="ECO:0000259" key="7">
    <source>
        <dbReference type="Pfam" id="PF01284"/>
    </source>
</evidence>
<feature type="transmembrane region" description="Helical" evidence="6">
    <location>
        <begin position="12"/>
        <end position="34"/>
    </location>
</feature>
<comment type="subcellular location">
    <subcellularLocation>
        <location evidence="1">Membrane</location>
        <topology evidence="1">Multi-pass membrane protein</topology>
    </subcellularLocation>
</comment>
<feature type="domain" description="MARVEL" evidence="7">
    <location>
        <begin position="20"/>
        <end position="145"/>
    </location>
</feature>
<evidence type="ECO:0000256" key="1">
    <source>
        <dbReference type="ARBA" id="ARBA00004141"/>
    </source>
</evidence>